<evidence type="ECO:0000313" key="2">
    <source>
        <dbReference type="Proteomes" id="UP001164929"/>
    </source>
</evidence>
<name>A0AAD6MDR5_9ROSI</name>
<sequence>MEKASLKLLFVFVLIFQKELKP</sequence>
<proteinExistence type="predicted"/>
<accession>A0AAD6MDR5</accession>
<evidence type="ECO:0000313" key="1">
    <source>
        <dbReference type="EMBL" id="KAJ6983401.1"/>
    </source>
</evidence>
<dbReference type="EMBL" id="JAQIZT010000010">
    <property type="protein sequence ID" value="KAJ6983401.1"/>
    <property type="molecule type" value="Genomic_DNA"/>
</dbReference>
<organism evidence="1 2">
    <name type="scientific">Populus alba x Populus x berolinensis</name>
    <dbReference type="NCBI Taxonomy" id="444605"/>
    <lineage>
        <taxon>Eukaryota</taxon>
        <taxon>Viridiplantae</taxon>
        <taxon>Streptophyta</taxon>
        <taxon>Embryophyta</taxon>
        <taxon>Tracheophyta</taxon>
        <taxon>Spermatophyta</taxon>
        <taxon>Magnoliopsida</taxon>
        <taxon>eudicotyledons</taxon>
        <taxon>Gunneridae</taxon>
        <taxon>Pentapetalae</taxon>
        <taxon>rosids</taxon>
        <taxon>fabids</taxon>
        <taxon>Malpighiales</taxon>
        <taxon>Salicaceae</taxon>
        <taxon>Saliceae</taxon>
        <taxon>Populus</taxon>
    </lineage>
</organism>
<reference evidence="1" key="1">
    <citation type="journal article" date="2023" name="Mol. Ecol. Resour.">
        <title>Chromosome-level genome assembly of a triploid poplar Populus alba 'Berolinensis'.</title>
        <authorList>
            <person name="Chen S."/>
            <person name="Yu Y."/>
            <person name="Wang X."/>
            <person name="Wang S."/>
            <person name="Zhang T."/>
            <person name="Zhou Y."/>
            <person name="He R."/>
            <person name="Meng N."/>
            <person name="Wang Y."/>
            <person name="Liu W."/>
            <person name="Liu Z."/>
            <person name="Liu J."/>
            <person name="Guo Q."/>
            <person name="Huang H."/>
            <person name="Sederoff R.R."/>
            <person name="Wang G."/>
            <person name="Qu G."/>
            <person name="Chen S."/>
        </authorList>
    </citation>
    <scope>NUCLEOTIDE SEQUENCE</scope>
    <source>
        <strain evidence="1">SC-2020</strain>
    </source>
</reference>
<dbReference type="Proteomes" id="UP001164929">
    <property type="component" value="Chromosome 10"/>
</dbReference>
<comment type="caution">
    <text evidence="1">The sequence shown here is derived from an EMBL/GenBank/DDBJ whole genome shotgun (WGS) entry which is preliminary data.</text>
</comment>
<keyword evidence="2" id="KW-1185">Reference proteome</keyword>
<gene>
    <name evidence="1" type="ORF">NC653_026261</name>
</gene>
<dbReference type="AlphaFoldDB" id="A0AAD6MDR5"/>
<protein>
    <submittedName>
        <fullName evidence="1">Uncharacterized protein</fullName>
    </submittedName>
</protein>